<organism evidence="9 10">
    <name type="scientific">Penicillium subrubescens</name>
    <dbReference type="NCBI Taxonomy" id="1316194"/>
    <lineage>
        <taxon>Eukaryota</taxon>
        <taxon>Fungi</taxon>
        <taxon>Dikarya</taxon>
        <taxon>Ascomycota</taxon>
        <taxon>Pezizomycotina</taxon>
        <taxon>Eurotiomycetes</taxon>
        <taxon>Eurotiomycetidae</taxon>
        <taxon>Eurotiales</taxon>
        <taxon>Aspergillaceae</taxon>
        <taxon>Penicillium</taxon>
    </lineage>
</organism>
<dbReference type="Gene3D" id="3.40.640.10">
    <property type="entry name" value="Type I PLP-dependent aspartate aminotransferase-like (Major domain)"/>
    <property type="match status" value="1"/>
</dbReference>
<dbReference type="AlphaFoldDB" id="A0A1Q5ULZ5"/>
<dbReference type="InterPro" id="IPR015421">
    <property type="entry name" value="PyrdxlP-dep_Trfase_major"/>
</dbReference>
<dbReference type="PANTHER" id="PTHR43321">
    <property type="entry name" value="GLUTAMATE DECARBOXYLASE"/>
    <property type="match status" value="1"/>
</dbReference>
<keyword evidence="10" id="KW-1185">Reference proteome</keyword>
<dbReference type="InterPro" id="IPR002129">
    <property type="entry name" value="PyrdxlP-dep_de-COase"/>
</dbReference>
<dbReference type="InterPro" id="IPR010107">
    <property type="entry name" value="Glutamate_decarboxylase"/>
</dbReference>
<evidence type="ECO:0000256" key="4">
    <source>
        <dbReference type="ARBA" id="ARBA00022898"/>
    </source>
</evidence>
<dbReference type="EMBL" id="MNBE01000128">
    <property type="protein sequence ID" value="OKP13492.1"/>
    <property type="molecule type" value="Genomic_DNA"/>
</dbReference>
<comment type="cofactor">
    <cofactor evidence="1 7 8">
        <name>pyridoxal 5'-phosphate</name>
        <dbReference type="ChEBI" id="CHEBI:597326"/>
    </cofactor>
</comment>
<evidence type="ECO:0000256" key="5">
    <source>
        <dbReference type="ARBA" id="ARBA00023239"/>
    </source>
</evidence>
<dbReference type="SUPFAM" id="SSF53383">
    <property type="entry name" value="PLP-dependent transferases"/>
    <property type="match status" value="1"/>
</dbReference>
<evidence type="ECO:0000313" key="10">
    <source>
        <dbReference type="Proteomes" id="UP000186955"/>
    </source>
</evidence>
<evidence type="ECO:0000256" key="7">
    <source>
        <dbReference type="PIRSR" id="PIRSR602129-50"/>
    </source>
</evidence>
<proteinExistence type="inferred from homology"/>
<evidence type="ECO:0000256" key="1">
    <source>
        <dbReference type="ARBA" id="ARBA00001933"/>
    </source>
</evidence>
<dbReference type="EC" id="4.1.1.15" evidence="3"/>
<evidence type="ECO:0000256" key="3">
    <source>
        <dbReference type="ARBA" id="ARBA00012421"/>
    </source>
</evidence>
<evidence type="ECO:0000256" key="8">
    <source>
        <dbReference type="RuleBase" id="RU000382"/>
    </source>
</evidence>
<dbReference type="Proteomes" id="UP000186955">
    <property type="component" value="Unassembled WGS sequence"/>
</dbReference>
<dbReference type="Pfam" id="PF00282">
    <property type="entry name" value="Pyridoxal_deC"/>
    <property type="match status" value="1"/>
</dbReference>
<dbReference type="InterPro" id="IPR015424">
    <property type="entry name" value="PyrdxlP-dep_Trfase"/>
</dbReference>
<comment type="caution">
    <text evidence="9">The sequence shown here is derived from an EMBL/GenBank/DDBJ whole genome shotgun (WGS) entry which is preliminary data.</text>
</comment>
<name>A0A1Q5ULZ5_9EURO</name>
<dbReference type="GO" id="GO:0005829">
    <property type="term" value="C:cytosol"/>
    <property type="evidence" value="ECO:0007669"/>
    <property type="project" value="TreeGrafter"/>
</dbReference>
<sequence>MWSAPSVDSVFGTATTSSSEAVLLAGLAFKHRWQLRHHDQPQSHMNVIIGEKAHICVKKFADYFDVKARFVPANEQSRFIFDVDLLKEKLDENTSQKLTIIVGVFLTLGSTYTGHYDPIEAASKILDEFELQTGHSIPIRADAASGGFIAPFTAINRSFVWDFHLRRVASINTSGHKFGLTPLGVGWLVWRDKSNVPDNLLLVSSYLRGTQTAFTLSFSRSAIPVTAQYFNFYSKGIHGYRAHVNESLNKAQVLSEQLEHSGYFACLSDIHGQPSRHNTMCKLHCTDSESLNIPGLPIVVFRLCSDVKKNLPELTLSDISDVLRTVEISIPNGAKYR</sequence>
<evidence type="ECO:0000256" key="6">
    <source>
        <dbReference type="ARBA" id="ARBA00048868"/>
    </source>
</evidence>
<dbReference type="STRING" id="1316194.A0A1Q5ULZ5"/>
<dbReference type="PANTHER" id="PTHR43321:SF3">
    <property type="entry name" value="GLUTAMATE DECARBOXYLASE"/>
    <property type="match status" value="1"/>
</dbReference>
<dbReference type="GO" id="GO:0004351">
    <property type="term" value="F:glutamate decarboxylase activity"/>
    <property type="evidence" value="ECO:0007669"/>
    <property type="project" value="UniProtKB-EC"/>
</dbReference>
<evidence type="ECO:0000256" key="2">
    <source>
        <dbReference type="ARBA" id="ARBA00009533"/>
    </source>
</evidence>
<gene>
    <name evidence="9" type="ORF">PENSUB_683</name>
</gene>
<protein>
    <recommendedName>
        <fullName evidence="3">glutamate decarboxylase</fullName>
        <ecNumber evidence="3">4.1.1.15</ecNumber>
    </recommendedName>
</protein>
<dbReference type="GO" id="GO:0030170">
    <property type="term" value="F:pyridoxal phosphate binding"/>
    <property type="evidence" value="ECO:0007669"/>
    <property type="project" value="InterPro"/>
</dbReference>
<keyword evidence="4 7" id="KW-0663">Pyridoxal phosphate</keyword>
<comment type="similarity">
    <text evidence="2 8">Belongs to the group II decarboxylase family.</text>
</comment>
<reference evidence="9 10" key="1">
    <citation type="submission" date="2016-10" db="EMBL/GenBank/DDBJ databases">
        <title>Genome sequence of the ascomycete fungus Penicillium subrubescens.</title>
        <authorList>
            <person name="De Vries R.P."/>
            <person name="Peng M."/>
            <person name="Dilokpimol A."/>
            <person name="Hilden K."/>
            <person name="Makela M.R."/>
            <person name="Grigoriev I."/>
            <person name="Riley R."/>
            <person name="Granchi Z."/>
        </authorList>
    </citation>
    <scope>NUCLEOTIDE SEQUENCE [LARGE SCALE GENOMIC DNA]</scope>
    <source>
        <strain evidence="9 10">CBS 132785</strain>
    </source>
</reference>
<accession>A0A1Q5ULZ5</accession>
<feature type="modified residue" description="N6-(pyridoxal phosphate)lysine" evidence="7">
    <location>
        <position position="177"/>
    </location>
</feature>
<comment type="catalytic activity">
    <reaction evidence="6">
        <text>L-glutamate + H(+) = 4-aminobutanoate + CO2</text>
        <dbReference type="Rhea" id="RHEA:17785"/>
        <dbReference type="ChEBI" id="CHEBI:15378"/>
        <dbReference type="ChEBI" id="CHEBI:16526"/>
        <dbReference type="ChEBI" id="CHEBI:29985"/>
        <dbReference type="ChEBI" id="CHEBI:59888"/>
        <dbReference type="EC" id="4.1.1.15"/>
    </reaction>
</comment>
<dbReference type="GO" id="GO:0006538">
    <property type="term" value="P:L-glutamate catabolic process"/>
    <property type="evidence" value="ECO:0007669"/>
    <property type="project" value="TreeGrafter"/>
</dbReference>
<keyword evidence="5 8" id="KW-0456">Lyase</keyword>
<evidence type="ECO:0000313" key="9">
    <source>
        <dbReference type="EMBL" id="OKP13492.1"/>
    </source>
</evidence>